<reference evidence="1" key="1">
    <citation type="submission" date="2019-03" db="EMBL/GenBank/DDBJ databases">
        <title>Candidatus Syntrophosphaera thermopropionivorans: a novel player in syntrophic propionate oxidation during anaerobic digestion.</title>
        <authorList>
            <person name="Dyksma S."/>
        </authorList>
    </citation>
    <scope>NUCLEOTIDE SEQUENCE</scope>
    <source>
        <strain evidence="1">W5</strain>
    </source>
</reference>
<protein>
    <submittedName>
        <fullName evidence="1">ECF transporter S component</fullName>
    </submittedName>
</protein>
<evidence type="ECO:0000313" key="1">
    <source>
        <dbReference type="EMBL" id="TDF73286.1"/>
    </source>
</evidence>
<dbReference type="EMBL" id="SMOG01000007">
    <property type="protein sequence ID" value="TDF73286.1"/>
    <property type="molecule type" value="Genomic_DNA"/>
</dbReference>
<organism evidence="1 2">
    <name type="scientific">Candidatus Syntrophosphaera thermopropionivorans</name>
    <dbReference type="NCBI Taxonomy" id="2593015"/>
    <lineage>
        <taxon>Bacteria</taxon>
        <taxon>Pseudomonadati</taxon>
        <taxon>Candidatus Cloacimonadota</taxon>
        <taxon>Candidatus Cloacimonadia</taxon>
        <taxon>Candidatus Cloacimonadales</taxon>
        <taxon>Candidatus Cloacimonadaceae</taxon>
        <taxon>Candidatus Syntrophosphaera</taxon>
    </lineage>
</organism>
<comment type="caution">
    <text evidence="1">The sequence shown here is derived from an EMBL/GenBank/DDBJ whole genome shotgun (WGS) entry which is preliminary data.</text>
</comment>
<accession>A0AC61QJL4</accession>
<evidence type="ECO:0000313" key="2">
    <source>
        <dbReference type="Proteomes" id="UP000294588"/>
    </source>
</evidence>
<keyword evidence="2" id="KW-1185">Reference proteome</keyword>
<dbReference type="Proteomes" id="UP000294588">
    <property type="component" value="Unassembled WGS sequence"/>
</dbReference>
<gene>
    <name evidence="1" type="ORF">E0946_03580</name>
</gene>
<proteinExistence type="predicted"/>
<name>A0AC61QJL4_9BACT</name>
<sequence>MLSLITEASHKGQYIDNRIIHCHQVKKYNPNQWYLTLGFLVMVTVATMIIPIPVPGGGFFNFGDVMIVFIGLYAGKKAGAIAGGIGSAIADLLLFPLFAPITLIVKGLEGFICGLAHQKSGFLQIIFPLIGAIVIIVGYFIGEWFLPQLGKAVALADLPVNIVQALVGFVGGRALFEAAKYLNL</sequence>